<keyword evidence="6" id="KW-1185">Reference proteome</keyword>
<keyword evidence="1" id="KW-1188">Viral release from host cell</keyword>
<evidence type="ECO:0000256" key="2">
    <source>
        <dbReference type="SAM" id="Coils"/>
    </source>
</evidence>
<evidence type="ECO:0000256" key="1">
    <source>
        <dbReference type="ARBA" id="ARBA00022612"/>
    </source>
</evidence>
<keyword evidence="3" id="KW-0472">Membrane</keyword>
<dbReference type="PANTHER" id="PTHR37813">
    <property type="entry name" value="FELS-2 PROPHAGE PROTEIN"/>
    <property type="match status" value="1"/>
</dbReference>
<feature type="domain" description="Phage tail tape measure protein" evidence="4">
    <location>
        <begin position="239"/>
        <end position="445"/>
    </location>
</feature>
<dbReference type="EMBL" id="CP031968">
    <property type="protein sequence ID" value="AXT47749.1"/>
    <property type="molecule type" value="Genomic_DNA"/>
</dbReference>
<dbReference type="KEGG" id="crz:D1345_16895"/>
<keyword evidence="2" id="KW-0175">Coiled coil</keyword>
<name>A0AAD0RU27_9NEIS</name>
<evidence type="ECO:0000313" key="6">
    <source>
        <dbReference type="Proteomes" id="UP000259465"/>
    </source>
</evidence>
<dbReference type="AlphaFoldDB" id="A0AAD0RU27"/>
<feature type="coiled-coil region" evidence="2">
    <location>
        <begin position="142"/>
        <end position="169"/>
    </location>
</feature>
<accession>A0AAD0RU27</accession>
<keyword evidence="3" id="KW-0812">Transmembrane</keyword>
<keyword evidence="3" id="KW-1133">Transmembrane helix</keyword>
<evidence type="ECO:0000256" key="3">
    <source>
        <dbReference type="SAM" id="Phobius"/>
    </source>
</evidence>
<feature type="transmembrane region" description="Helical" evidence="3">
    <location>
        <begin position="615"/>
        <end position="636"/>
    </location>
</feature>
<feature type="transmembrane region" description="Helical" evidence="3">
    <location>
        <begin position="656"/>
        <end position="675"/>
    </location>
</feature>
<organism evidence="5 6">
    <name type="scientific">Chromobacterium rhizoryzae</name>
    <dbReference type="NCBI Taxonomy" id="1778675"/>
    <lineage>
        <taxon>Bacteria</taxon>
        <taxon>Pseudomonadati</taxon>
        <taxon>Pseudomonadota</taxon>
        <taxon>Betaproteobacteria</taxon>
        <taxon>Neisseriales</taxon>
        <taxon>Chromobacteriaceae</taxon>
        <taxon>Chromobacterium</taxon>
    </lineage>
</organism>
<proteinExistence type="predicted"/>
<protein>
    <submittedName>
        <fullName evidence="5">Phage tail tape measure protein</fullName>
    </submittedName>
</protein>
<feature type="transmembrane region" description="Helical" evidence="3">
    <location>
        <begin position="581"/>
        <end position="603"/>
    </location>
</feature>
<dbReference type="NCBIfam" id="TIGR01760">
    <property type="entry name" value="tape_meas_TP901"/>
    <property type="match status" value="1"/>
</dbReference>
<dbReference type="InterPro" id="IPR010090">
    <property type="entry name" value="Phage_tape_meas"/>
</dbReference>
<dbReference type="Gene3D" id="1.10.287.1490">
    <property type="match status" value="1"/>
</dbReference>
<dbReference type="PANTHER" id="PTHR37813:SF1">
    <property type="entry name" value="FELS-2 PROPHAGE PROTEIN"/>
    <property type="match status" value="1"/>
</dbReference>
<evidence type="ECO:0000313" key="5">
    <source>
        <dbReference type="EMBL" id="AXT47749.1"/>
    </source>
</evidence>
<reference evidence="5 6" key="1">
    <citation type="submission" date="2018-08" db="EMBL/GenBank/DDBJ databases">
        <title>Complete genome sequence of JP2-74.</title>
        <authorList>
            <person name="Wu L."/>
        </authorList>
    </citation>
    <scope>NUCLEOTIDE SEQUENCE [LARGE SCALE GENOMIC DNA]</scope>
    <source>
        <strain evidence="5 6">JP2-74</strain>
    </source>
</reference>
<sequence length="858" mass="91872">MKLEVLLAGVDKLTRPLRDAMAGSKDLAQAVKHSREQLKALERTQSNISGYKKQTAALQDTRAKLDQAQQRVRAMRDQMRAGVEQTDKFRKAFTKANESVHSLTSQVQRQTRDLAPLRAKLSEAGVKVAQLGSAETALKGKIDGTSEALKRQREQLEKVSRHQQRLNDIRGRYGRAKEVRDKMAGVGVASMAGGVATGVAALRPVMAYAEAEDASTMLKGAMMRKGGEVKAEFAEVNRLADRLGDRLPGTTADFQNMMTMLIRQGMTVQTILGGTGEAAAYLGVQLKLGPEAAAEFAAKMQDATGAAEKDMMGVMDVIQRTYYVGVDPSNMLNGFAKLAPVLGMIRQEGLKGAQALAPLLAMADQQNLVGESAGNAFRKVFQRSLDAKKVKKGNKLIQASKAGFKLDFSDGKGEFGGLDKMFNQLAQLKRLNTQTRNALIQEIWGDDAETLQALGVMIEKGQAGYREMQQKMADQASLQERVNQQLGTLKNLWDAASGTFTNAMVKFGESISPELKAVVGWITEASEKTGAWARENPKLANALMKGAAVLAIIMVTFGAFALVLATLIGPLALARMSVSTLFAGLSSGLGVLGRIGPALMTVLKVVGFVGRMMMFTPIGLAITAIAAAATLIYIYWEPIKAFFADIWAEIKTAFSGGVAGIAALILNWSPLGLFYRAFAAVMGWFGVELPNRFTGFGTMIIQGLVSGIKNSLGGVKDAILGVGDMLPEWLRNKLDIHSPSRVFAGIGGYTMAGLEQGIVKNQDGPLAALRHATGKLTALGAGVMLGAGPALAGQLDTRPPLARPAAAATAPIMINAPITIHAAPGMDERALARLVRQELEKAQRDAQVRQRSKFGDID</sequence>
<evidence type="ECO:0000259" key="4">
    <source>
        <dbReference type="Pfam" id="PF10145"/>
    </source>
</evidence>
<dbReference type="Proteomes" id="UP000259465">
    <property type="component" value="Chromosome"/>
</dbReference>
<feature type="coiled-coil region" evidence="2">
    <location>
        <begin position="24"/>
        <end position="85"/>
    </location>
</feature>
<feature type="transmembrane region" description="Helical" evidence="3">
    <location>
        <begin position="547"/>
        <end position="569"/>
    </location>
</feature>
<dbReference type="Pfam" id="PF10145">
    <property type="entry name" value="PhageMin_Tail"/>
    <property type="match status" value="1"/>
</dbReference>
<gene>
    <name evidence="5" type="ORF">D1345_16895</name>
</gene>